<dbReference type="KEGG" id="sage:EN72_08450"/>
<organism evidence="3 5">
    <name type="scientific">Streptococcus agalactiae</name>
    <dbReference type="NCBI Taxonomy" id="1311"/>
    <lineage>
        <taxon>Bacteria</taxon>
        <taxon>Bacillati</taxon>
        <taxon>Bacillota</taxon>
        <taxon>Bacilli</taxon>
        <taxon>Lactobacillales</taxon>
        <taxon>Streptococcaceae</taxon>
        <taxon>Streptococcus</taxon>
    </lineage>
</organism>
<sequence>MACIIRRARLGDEVNLAYIQTESWKAAFGKILPEDIIQKTTEIEPAITMYQQLLHKEIGKGYILEVDSNPHCMAWWDKSREDDMLDYAELICIHSLKEGWGKGYGSQMMNHVLSEIQQAGYNKVTLWVFTENTRARKFYDRFGFSFKGKSKTYFEKEEMCYEKILHQRDKASDNTIV</sequence>
<dbReference type="CDD" id="cd04301">
    <property type="entry name" value="NAT_SF"/>
    <property type="match status" value="1"/>
</dbReference>
<protein>
    <submittedName>
        <fullName evidence="3">GNAT family N-acetyltransferase</fullName>
    </submittedName>
    <submittedName>
        <fullName evidence="2">GNAT family acetyltransferase</fullName>
    </submittedName>
</protein>
<evidence type="ECO:0000313" key="3">
    <source>
        <dbReference type="EMBL" id="RDY79082.1"/>
    </source>
</evidence>
<dbReference type="InterPro" id="IPR050276">
    <property type="entry name" value="MshD_Acetyltransferase"/>
</dbReference>
<dbReference type="InterPro" id="IPR016181">
    <property type="entry name" value="Acyl_CoA_acyltransferase"/>
</dbReference>
<comment type="caution">
    <text evidence="3">The sequence shown here is derived from an EMBL/GenBank/DDBJ whole genome shotgun (WGS) entry which is preliminary data.</text>
</comment>
<evidence type="ECO:0000313" key="2">
    <source>
        <dbReference type="EMBL" id="OCM71892.1"/>
    </source>
</evidence>
<dbReference type="PROSITE" id="PS51186">
    <property type="entry name" value="GNAT"/>
    <property type="match status" value="1"/>
</dbReference>
<feature type="domain" description="N-acetyltransferase" evidence="1">
    <location>
        <begin position="3"/>
        <end position="167"/>
    </location>
</feature>
<dbReference type="EMBL" id="QHGZ01000202">
    <property type="protein sequence ID" value="RDY79082.1"/>
    <property type="molecule type" value="Genomic_DNA"/>
</dbReference>
<evidence type="ECO:0000259" key="1">
    <source>
        <dbReference type="PROSITE" id="PS51186"/>
    </source>
</evidence>
<evidence type="ECO:0000313" key="5">
    <source>
        <dbReference type="Proteomes" id="UP000256718"/>
    </source>
</evidence>
<dbReference type="EMBL" id="MAWT01000011">
    <property type="protein sequence ID" value="OCM71892.1"/>
    <property type="molecule type" value="Genomic_DNA"/>
</dbReference>
<dbReference type="GO" id="GO:0016747">
    <property type="term" value="F:acyltransferase activity, transferring groups other than amino-acyl groups"/>
    <property type="evidence" value="ECO:0007669"/>
    <property type="project" value="InterPro"/>
</dbReference>
<dbReference type="RefSeq" id="WP_000752170.1">
    <property type="nucleotide sequence ID" value="NZ_CAXOLC010000002.1"/>
</dbReference>
<dbReference type="Proteomes" id="UP000093122">
    <property type="component" value="Unassembled WGS sequence"/>
</dbReference>
<dbReference type="PANTHER" id="PTHR43617:SF2">
    <property type="entry name" value="UPF0039 PROTEIN SLL0451"/>
    <property type="match status" value="1"/>
</dbReference>
<evidence type="ECO:0000313" key="4">
    <source>
        <dbReference type="Proteomes" id="UP000093122"/>
    </source>
</evidence>
<accession>A0A0E1EIV0</accession>
<dbReference type="SUPFAM" id="SSF55729">
    <property type="entry name" value="Acyl-CoA N-acyltransferases (Nat)"/>
    <property type="match status" value="1"/>
</dbReference>
<dbReference type="AlphaFoldDB" id="A0A0E1EIV0"/>
<keyword evidence="3" id="KW-0808">Transferase</keyword>
<dbReference type="Pfam" id="PF00583">
    <property type="entry name" value="Acetyltransf_1"/>
    <property type="match status" value="1"/>
</dbReference>
<dbReference type="InterPro" id="IPR000182">
    <property type="entry name" value="GNAT_dom"/>
</dbReference>
<name>A0A0E1EIV0_STRAG</name>
<gene>
    <name evidence="2" type="ORF">AX245_07355</name>
    <name evidence="3" type="ORF">C4618_09535</name>
</gene>
<dbReference type="Gene3D" id="3.40.630.30">
    <property type="match status" value="1"/>
</dbReference>
<reference evidence="3 5" key="2">
    <citation type="journal article" date="2018" name="Emerg. Microbes Infect.">
        <title>Phenotypic and molecular analysis of nontypeable Group B streptococci: identification of cps2a and hybrid cps2a/cps5 Group B streptococcal capsule gene clusters.</title>
        <authorList>
            <person name="Alhhazmi A."/>
            <person name="Tyrrell G.J."/>
        </authorList>
    </citation>
    <scope>NUCLEOTIDE SEQUENCE [LARGE SCALE GENOMIC DNA]</scope>
    <source>
        <strain evidence="3 5">PLGBS17</strain>
    </source>
</reference>
<dbReference type="Proteomes" id="UP000256718">
    <property type="component" value="Unassembled WGS sequence"/>
</dbReference>
<dbReference type="PANTHER" id="PTHR43617">
    <property type="entry name" value="L-AMINO ACID N-ACETYLTRANSFERASE"/>
    <property type="match status" value="1"/>
</dbReference>
<proteinExistence type="predicted"/>
<reference evidence="2 4" key="1">
    <citation type="journal article" date="2016" name="Sci. Rep.">
        <title>Serotype IV Streptococcus agalactiae ST-452 has arisen from large genomic recombination events between CC23 and the hypervirulent CC17 lineages.</title>
        <authorList>
            <person name="Campisi E."/>
            <person name="Rinaudo C.D."/>
            <person name="Donati C."/>
            <person name="Barucco M."/>
            <person name="Torricelli G."/>
            <person name="Edwards M.S."/>
            <person name="Baker C.J."/>
            <person name="Margarit I."/>
            <person name="Rosini R."/>
        </authorList>
    </citation>
    <scope>NUCLEOTIDE SEQUENCE [LARGE SCALE GENOMIC DNA]</scope>
    <source>
        <strain evidence="2 4">CZ-PW-140</strain>
    </source>
</reference>